<reference evidence="8 9" key="1">
    <citation type="journal article" date="2018" name="Sci. Rep.">
        <title>Genomic signatures of local adaptation to the degree of environmental predictability in rotifers.</title>
        <authorList>
            <person name="Franch-Gras L."/>
            <person name="Hahn C."/>
            <person name="Garcia-Roger E.M."/>
            <person name="Carmona M.J."/>
            <person name="Serra M."/>
            <person name="Gomez A."/>
        </authorList>
    </citation>
    <scope>NUCLEOTIDE SEQUENCE [LARGE SCALE GENOMIC DNA]</scope>
    <source>
        <strain evidence="8">HYR1</strain>
    </source>
</reference>
<evidence type="ECO:0000256" key="6">
    <source>
        <dbReference type="RuleBase" id="RU366025"/>
    </source>
</evidence>
<comment type="catalytic activity">
    <reaction evidence="1 6">
        <text>Thiol-dependent hydrolysis of ester, thioester, amide, peptide and isopeptide bonds formed by the C-terminal Gly of ubiquitin (a 76-residue protein attached to proteins as an intracellular targeting signal).</text>
        <dbReference type="EC" id="3.4.19.12"/>
    </reaction>
</comment>
<dbReference type="SUPFAM" id="SSF54001">
    <property type="entry name" value="Cysteine proteinases"/>
    <property type="match status" value="1"/>
</dbReference>
<sequence length="507" mass="57078">MPIYNVNIKWGKEMFNNVELNMDEAPLIFKAQLFALSSVAPERQKIMVKGKIIGDSDWSNVAPVLQNGLTLMMMGSVDKLPEAPVVQTKFIEDLTESQIAQALDLPVGLKNLGNTCYLNAVVQCLKSVPELCSGLNRFKNTGGDMSGSLTIALRDTYELMDKNKNDYPPLLLVQLVRTVFPQFSAMGENGVPMQQDANECLTELLRVLQQKLPRSSSAKPAHSGLIDQYFSGEFTCEMKCDEASEESSSQSFESFLQLSCFINQDVKYLQTGLKLRLEEKLTKNSPSLGRDALYTKTSRISRLPGYLCIQLVRFFYKEKEKVSAKVLKDVKFPIILDVFDLCTGELQKKLVPQRELFRVQDEEENKVKKAKKLEELNQNGKGSEAKKATEPEKIEYAPFSFPDDEGSNNSGFYELQAVLTHKGRSANSGHYVGWAKHHKTNEWFMYDDDNVNKVSEEDILKLSGGGDWHTAYVLFYGPRKLNAEFLNANKQADQAVSTVESTEMKID</sequence>
<organism evidence="8 9">
    <name type="scientific">Brachionus plicatilis</name>
    <name type="common">Marine rotifer</name>
    <name type="synonym">Brachionus muelleri</name>
    <dbReference type="NCBI Taxonomy" id="10195"/>
    <lineage>
        <taxon>Eukaryota</taxon>
        <taxon>Metazoa</taxon>
        <taxon>Spiralia</taxon>
        <taxon>Gnathifera</taxon>
        <taxon>Rotifera</taxon>
        <taxon>Eurotatoria</taxon>
        <taxon>Monogononta</taxon>
        <taxon>Pseudotrocha</taxon>
        <taxon>Ploima</taxon>
        <taxon>Brachionidae</taxon>
        <taxon>Brachionus</taxon>
    </lineage>
</organism>
<dbReference type="InterPro" id="IPR044635">
    <property type="entry name" value="UBP14-like"/>
</dbReference>
<dbReference type="InterPro" id="IPR001394">
    <property type="entry name" value="Peptidase_C19_UCH"/>
</dbReference>
<dbReference type="EC" id="3.4.19.12" evidence="6"/>
<dbReference type="InterPro" id="IPR018200">
    <property type="entry name" value="USP_CS"/>
</dbReference>
<dbReference type="GO" id="GO:0043161">
    <property type="term" value="P:proteasome-mediated ubiquitin-dependent protein catabolic process"/>
    <property type="evidence" value="ECO:0007669"/>
    <property type="project" value="InterPro"/>
</dbReference>
<dbReference type="GO" id="GO:0004843">
    <property type="term" value="F:cysteine-type deubiquitinase activity"/>
    <property type="evidence" value="ECO:0007669"/>
    <property type="project" value="UniProtKB-UniRule"/>
</dbReference>
<keyword evidence="5 6" id="KW-0788">Thiol protease</keyword>
<gene>
    <name evidence="8" type="ORF">BpHYR1_051460</name>
</gene>
<dbReference type="Pfam" id="PF00443">
    <property type="entry name" value="UCH"/>
    <property type="match status" value="1"/>
</dbReference>
<keyword evidence="4 6" id="KW-0378">Hydrolase</keyword>
<keyword evidence="9" id="KW-1185">Reference proteome</keyword>
<dbReference type="PANTHER" id="PTHR43982">
    <property type="entry name" value="UBIQUITIN CARBOXYL-TERMINAL HYDROLASE"/>
    <property type="match status" value="1"/>
</dbReference>
<dbReference type="PROSITE" id="PS00299">
    <property type="entry name" value="UBIQUITIN_1"/>
    <property type="match status" value="1"/>
</dbReference>
<dbReference type="Proteomes" id="UP000276133">
    <property type="component" value="Unassembled WGS sequence"/>
</dbReference>
<dbReference type="GO" id="GO:0070628">
    <property type="term" value="F:proteasome binding"/>
    <property type="evidence" value="ECO:0007669"/>
    <property type="project" value="TreeGrafter"/>
</dbReference>
<proteinExistence type="inferred from homology"/>
<evidence type="ECO:0000256" key="3">
    <source>
        <dbReference type="ARBA" id="ARBA00022786"/>
    </source>
</evidence>
<dbReference type="PANTHER" id="PTHR43982:SF1">
    <property type="entry name" value="UBIQUITIN CARBOXYL-TERMINAL HYDROLASE 14"/>
    <property type="match status" value="1"/>
</dbReference>
<dbReference type="EMBL" id="REGN01006648">
    <property type="protein sequence ID" value="RNA08723.1"/>
    <property type="molecule type" value="Genomic_DNA"/>
</dbReference>
<protein>
    <recommendedName>
        <fullName evidence="6">Ubiquitin carboxyl-terminal hydrolase</fullName>
        <ecNumber evidence="6">3.4.19.12</ecNumber>
    </recommendedName>
</protein>
<comment type="similarity">
    <text evidence="6">Belongs to the peptidase C19 family.</text>
</comment>
<evidence type="ECO:0000256" key="5">
    <source>
        <dbReference type="ARBA" id="ARBA00022807"/>
    </source>
</evidence>
<dbReference type="PROSITE" id="PS50235">
    <property type="entry name" value="USP_3"/>
    <property type="match status" value="1"/>
</dbReference>
<dbReference type="GO" id="GO:0016579">
    <property type="term" value="P:protein deubiquitination"/>
    <property type="evidence" value="ECO:0007669"/>
    <property type="project" value="InterPro"/>
</dbReference>
<dbReference type="PROSITE" id="PS00972">
    <property type="entry name" value="USP_1"/>
    <property type="match status" value="1"/>
</dbReference>
<keyword evidence="2 6" id="KW-0645">Protease</keyword>
<dbReference type="SUPFAM" id="SSF54236">
    <property type="entry name" value="Ubiquitin-like"/>
    <property type="match status" value="1"/>
</dbReference>
<keyword evidence="3 6" id="KW-0833">Ubl conjugation pathway</keyword>
<dbReference type="Gene3D" id="3.90.70.10">
    <property type="entry name" value="Cysteine proteinases"/>
    <property type="match status" value="1"/>
</dbReference>
<feature type="domain" description="USP" evidence="7">
    <location>
        <begin position="107"/>
        <end position="479"/>
    </location>
</feature>
<evidence type="ECO:0000259" key="7">
    <source>
        <dbReference type="PROSITE" id="PS50235"/>
    </source>
</evidence>
<dbReference type="InterPro" id="IPR038765">
    <property type="entry name" value="Papain-like_cys_pep_sf"/>
</dbReference>
<dbReference type="FunFam" id="3.90.70.10:FF:000032">
    <property type="entry name" value="Ubiquitin carboxyl-terminal hydrolase 14"/>
    <property type="match status" value="1"/>
</dbReference>
<evidence type="ECO:0000256" key="4">
    <source>
        <dbReference type="ARBA" id="ARBA00022801"/>
    </source>
</evidence>
<evidence type="ECO:0000313" key="8">
    <source>
        <dbReference type="EMBL" id="RNA08723.1"/>
    </source>
</evidence>
<name>A0A3M7QBN0_BRAPC</name>
<dbReference type="OrthoDB" id="333239at2759"/>
<evidence type="ECO:0000256" key="2">
    <source>
        <dbReference type="ARBA" id="ARBA00022670"/>
    </source>
</evidence>
<dbReference type="AlphaFoldDB" id="A0A3M7QBN0"/>
<accession>A0A3M7QBN0</accession>
<dbReference type="Gene3D" id="3.10.20.90">
    <property type="entry name" value="Phosphatidylinositol 3-kinase Catalytic Subunit, Chain A, domain 1"/>
    <property type="match status" value="1"/>
</dbReference>
<dbReference type="GO" id="GO:0061136">
    <property type="term" value="P:regulation of proteasomal protein catabolic process"/>
    <property type="evidence" value="ECO:0007669"/>
    <property type="project" value="TreeGrafter"/>
</dbReference>
<dbReference type="PROSITE" id="PS00973">
    <property type="entry name" value="USP_2"/>
    <property type="match status" value="1"/>
</dbReference>
<dbReference type="CDD" id="cd02657">
    <property type="entry name" value="Peptidase_C19A"/>
    <property type="match status" value="1"/>
</dbReference>
<evidence type="ECO:0000313" key="9">
    <source>
        <dbReference type="Proteomes" id="UP000276133"/>
    </source>
</evidence>
<dbReference type="STRING" id="10195.A0A3M7QBN0"/>
<dbReference type="CDD" id="cd16104">
    <property type="entry name" value="Ubl_USP14_like"/>
    <property type="match status" value="1"/>
</dbReference>
<evidence type="ECO:0000256" key="1">
    <source>
        <dbReference type="ARBA" id="ARBA00000707"/>
    </source>
</evidence>
<dbReference type="InterPro" id="IPR019954">
    <property type="entry name" value="Ubiquitin_CS"/>
</dbReference>
<dbReference type="InterPro" id="IPR028889">
    <property type="entry name" value="USP"/>
</dbReference>
<comment type="caution">
    <text evidence="8">The sequence shown here is derived from an EMBL/GenBank/DDBJ whole genome shotgun (WGS) entry which is preliminary data.</text>
</comment>
<dbReference type="InterPro" id="IPR029071">
    <property type="entry name" value="Ubiquitin-like_domsf"/>
</dbReference>